<accession>A0A0L8H408</accession>
<protein>
    <submittedName>
        <fullName evidence="1">Uncharacterized protein</fullName>
    </submittedName>
</protein>
<name>A0A0L8H408_OCTBM</name>
<dbReference type="EMBL" id="KQ419368">
    <property type="protein sequence ID" value="KOF83799.1"/>
    <property type="molecule type" value="Genomic_DNA"/>
</dbReference>
<evidence type="ECO:0000313" key="1">
    <source>
        <dbReference type="EMBL" id="KOF83799.1"/>
    </source>
</evidence>
<reference evidence="1" key="1">
    <citation type="submission" date="2015-07" db="EMBL/GenBank/DDBJ databases">
        <title>MeaNS - Measles Nucleotide Surveillance Program.</title>
        <authorList>
            <person name="Tran T."/>
            <person name="Druce J."/>
        </authorList>
    </citation>
    <scope>NUCLEOTIDE SEQUENCE</scope>
    <source>
        <strain evidence="1">UCB-OBI-ISO-001</strain>
        <tissue evidence="1">Gonad</tissue>
    </source>
</reference>
<gene>
    <name evidence="1" type="ORF">OCBIM_22023178mg</name>
</gene>
<sequence length="87" mass="10198">MFSLRTGENGSKKFHQYLGGGSGIFLFEIHCFWGTQYSYSISQANTVFVFTSYWFSIRSRRLSKVQAFHEIFFHQVILEVNIFLTVL</sequence>
<dbReference type="AlphaFoldDB" id="A0A0L8H408"/>
<organism evidence="1">
    <name type="scientific">Octopus bimaculoides</name>
    <name type="common">California two-spotted octopus</name>
    <dbReference type="NCBI Taxonomy" id="37653"/>
    <lineage>
        <taxon>Eukaryota</taxon>
        <taxon>Metazoa</taxon>
        <taxon>Spiralia</taxon>
        <taxon>Lophotrochozoa</taxon>
        <taxon>Mollusca</taxon>
        <taxon>Cephalopoda</taxon>
        <taxon>Coleoidea</taxon>
        <taxon>Octopodiformes</taxon>
        <taxon>Octopoda</taxon>
        <taxon>Incirrata</taxon>
        <taxon>Octopodidae</taxon>
        <taxon>Octopus</taxon>
    </lineage>
</organism>
<proteinExistence type="predicted"/>